<feature type="domain" description="Protein kinase" evidence="16">
    <location>
        <begin position="581"/>
        <end position="862"/>
    </location>
</feature>
<dbReference type="InterPro" id="IPR050401">
    <property type="entry name" value="Cyclic_nucleotide_synthase"/>
</dbReference>
<dbReference type="InterPro" id="IPR011009">
    <property type="entry name" value="Kinase-like_dom_sf"/>
</dbReference>
<dbReference type="Pfam" id="PF07701">
    <property type="entry name" value="HNOBA"/>
    <property type="match status" value="1"/>
</dbReference>
<dbReference type="InterPro" id="IPR028082">
    <property type="entry name" value="Peripla_BP_I"/>
</dbReference>
<feature type="transmembrane region" description="Helical" evidence="15">
    <location>
        <begin position="510"/>
        <end position="533"/>
    </location>
</feature>
<dbReference type="InterPro" id="IPR029787">
    <property type="entry name" value="Nucleotide_cyclase"/>
</dbReference>
<dbReference type="Gene3D" id="6.10.250.780">
    <property type="match status" value="1"/>
</dbReference>
<dbReference type="GO" id="GO:0004672">
    <property type="term" value="F:protein kinase activity"/>
    <property type="evidence" value="ECO:0007669"/>
    <property type="project" value="InterPro"/>
</dbReference>
<evidence type="ECO:0000256" key="3">
    <source>
        <dbReference type="ARBA" id="ARBA00022692"/>
    </source>
</evidence>
<dbReference type="Gene3D" id="1.10.510.10">
    <property type="entry name" value="Transferase(Phosphotransferase) domain 1"/>
    <property type="match status" value="1"/>
</dbReference>
<evidence type="ECO:0000256" key="6">
    <source>
        <dbReference type="ARBA" id="ARBA00022989"/>
    </source>
</evidence>
<evidence type="ECO:0000256" key="7">
    <source>
        <dbReference type="ARBA" id="ARBA00023134"/>
    </source>
</evidence>
<dbReference type="SMART" id="SM00044">
    <property type="entry name" value="CYCc"/>
    <property type="match status" value="1"/>
</dbReference>
<evidence type="ECO:0000256" key="2">
    <source>
        <dbReference type="ARBA" id="ARBA00012202"/>
    </source>
</evidence>
<accession>A0A7J7J3I0</accession>
<name>A0A7J7J3I0_BUGNE</name>
<dbReference type="InterPro" id="IPR001828">
    <property type="entry name" value="ANF_lig-bd_rcpt"/>
</dbReference>
<dbReference type="GO" id="GO:0005525">
    <property type="term" value="F:GTP binding"/>
    <property type="evidence" value="ECO:0007669"/>
    <property type="project" value="UniProtKB-KW"/>
</dbReference>
<evidence type="ECO:0000256" key="13">
    <source>
        <dbReference type="RuleBase" id="RU000405"/>
    </source>
</evidence>
<dbReference type="InterPro" id="IPR011645">
    <property type="entry name" value="HNOB_dom_associated"/>
</dbReference>
<evidence type="ECO:0000259" key="17">
    <source>
        <dbReference type="PROSITE" id="PS50125"/>
    </source>
</evidence>
<sequence>MNMILAPTATTPMSRYEQAALLQERVSIKQKWPADTEINNDKENIVIGYITSGDVTNRHLSREGIFSEPQSSFFNDGALTVALEEINNHTEILPNHNLQVLVAETNGYNVFSVTQTSRLYRQHNVSAIIGPPFSCVSEAKIAGILDRAMISYYCSDAEVSNKKEYPTFARTKSTDSTVATSLIKLLKHYNWLKVTIITDDFTFTGADWKPLTQEIKEISFNLYYFEWAHTKSKEFNVLVDDLKANSRIIVFIGDTRGASALTFAMGERGLLQNGEYFIINVDTSDPYDVDKPDKKTKLCWDRTGQTKCEVFEQNNQMSLYFRNMAAIMRSHPIDPNFKEFNVKVQKKCQEPPFNYGRRHEDRVLDVKLDMAASIYDATYVLARALDNVIKNNGSIYDGVQVYNSMKGRPYRSKMGYDLYITDDGDSLGSYTLYQSRESAANSSKLNVGIYPVALFNTMQTNTARLPSMEFLTPAEGLLFINGKPPKYEPECGFHDELCPQQPSTLNTKTIVALAISMSILGVAIIISLPIYFFHKRRCRSEEYFSLLLINHKDIIDDPKGKPPLFMNKVSHSAMNPQWSWSSLASVAHESIRGHTKISSYKGQPVAVKRINKKSVDMNQEIRKELRLLKNVRHPNLVGFIGACIEPGHIYTLSEYCNKGNLQDILENTEVQLDTIFIASLIFDIIQGMTFLHESDIHFHGSLRSTNCVIDSRWAVKLTGYGLHHFREGEVKPDPSVDYVALTYQLWDSPELLRQEKMKNYMQFMQRADVYSFAIVMFEICGRLGPFGTFHNELDNEEILERVKRGGDLPFRPRIGDLAERYDTYVTDLLKDCWSENPIERPSFKSIQVRLKPLQKGMKRQLLDNVISNMEKYAKNLEDIVSDRTQKLAEEKAKTDELLHKMLPKQVADQLKRGDLVEAEGFESVTVYFSDIVGFTSISSDSTPIQIVRLLNKLYSMFDKIIGEYDVYKVETIGDAYMVASGLPRGNGDNHAGEIASMSLNLLDAIRTFKIPHKPTEIIKLRIGIHTGPCVAGVVGSKMPRYCLFGDTVNTASRMESNGLPLRIHTSKSTKAVLDKLGGYKLEERGFIEMKGKGAQQTYWLVGEDASVRKKRLNDCVSLTSFSNMSKFSIYQRKEHHLNHRTNTLQKLREMPLTEIPETSIRQSEDAKINFRPIGFKESLKDPSAVWSDGDKPLLTTSVVSMEPTTNQQQHKDVANLSNNNVMELNNLTSVYKMTRSNHSSGTGSTVSLDAEMNIHGSDKTLNNCPPAYQTLEIDDELINLLTLNNHKVGMNHHKPKNYMRVLPMQSRQAEEQETCDKSFLLGFKDHKI</sequence>
<keyword evidence="10" id="KW-0325">Glycoprotein</keyword>
<dbReference type="GO" id="GO:0004016">
    <property type="term" value="F:adenylate cyclase activity"/>
    <property type="evidence" value="ECO:0007669"/>
    <property type="project" value="TreeGrafter"/>
</dbReference>
<dbReference type="InterPro" id="IPR000719">
    <property type="entry name" value="Prot_kinase_dom"/>
</dbReference>
<keyword evidence="8 15" id="KW-0472">Membrane</keyword>
<evidence type="ECO:0000313" key="18">
    <source>
        <dbReference type="EMBL" id="KAF6020196.1"/>
    </source>
</evidence>
<comment type="caution">
    <text evidence="18">The sequence shown here is derived from an EMBL/GenBank/DDBJ whole genome shotgun (WGS) entry which is preliminary data.</text>
</comment>
<dbReference type="SUPFAM" id="SSF55073">
    <property type="entry name" value="Nucleotide cyclase"/>
    <property type="match status" value="1"/>
</dbReference>
<dbReference type="OrthoDB" id="1890790at2759"/>
<comment type="catalytic activity">
    <reaction evidence="14">
        <text>GTP = 3',5'-cyclic GMP + diphosphate</text>
        <dbReference type="Rhea" id="RHEA:13665"/>
        <dbReference type="ChEBI" id="CHEBI:33019"/>
        <dbReference type="ChEBI" id="CHEBI:37565"/>
        <dbReference type="ChEBI" id="CHEBI:57746"/>
        <dbReference type="EC" id="4.6.1.2"/>
    </reaction>
</comment>
<dbReference type="Pfam" id="PF00211">
    <property type="entry name" value="Guanylate_cyc"/>
    <property type="match status" value="1"/>
</dbReference>
<proteinExistence type="inferred from homology"/>
<evidence type="ECO:0000256" key="5">
    <source>
        <dbReference type="ARBA" id="ARBA00022741"/>
    </source>
</evidence>
<keyword evidence="12 14" id="KW-0141">cGMP biosynthesis</keyword>
<dbReference type="PROSITE" id="PS50011">
    <property type="entry name" value="PROTEIN_KINASE_DOM"/>
    <property type="match status" value="1"/>
</dbReference>
<dbReference type="EC" id="4.6.1.2" evidence="2 14"/>
<dbReference type="GO" id="GO:0005524">
    <property type="term" value="F:ATP binding"/>
    <property type="evidence" value="ECO:0007669"/>
    <property type="project" value="InterPro"/>
</dbReference>
<dbReference type="EMBL" id="VXIV02003188">
    <property type="protein sequence ID" value="KAF6020196.1"/>
    <property type="molecule type" value="Genomic_DNA"/>
</dbReference>
<keyword evidence="6 15" id="KW-1133">Transmembrane helix</keyword>
<dbReference type="InterPro" id="IPR001054">
    <property type="entry name" value="A/G_cyclase"/>
</dbReference>
<dbReference type="FunFam" id="3.30.70.1230:FF:000004">
    <property type="entry name" value="Guanylate cyclase"/>
    <property type="match status" value="1"/>
</dbReference>
<evidence type="ECO:0000256" key="10">
    <source>
        <dbReference type="ARBA" id="ARBA00023180"/>
    </source>
</evidence>
<dbReference type="PANTHER" id="PTHR11920:SF335">
    <property type="entry name" value="GUANYLATE CYCLASE"/>
    <property type="match status" value="1"/>
</dbReference>
<keyword evidence="9" id="KW-0675">Receptor</keyword>
<dbReference type="Proteomes" id="UP000593567">
    <property type="component" value="Unassembled WGS sequence"/>
</dbReference>
<evidence type="ECO:0000256" key="8">
    <source>
        <dbReference type="ARBA" id="ARBA00023136"/>
    </source>
</evidence>
<evidence type="ECO:0000256" key="15">
    <source>
        <dbReference type="SAM" id="Phobius"/>
    </source>
</evidence>
<gene>
    <name evidence="18" type="ORF">EB796_021491</name>
</gene>
<reference evidence="18" key="1">
    <citation type="submission" date="2020-06" db="EMBL/GenBank/DDBJ databases">
        <title>Draft genome of Bugula neritina, a colonial animal packing powerful symbionts and potential medicines.</title>
        <authorList>
            <person name="Rayko M."/>
        </authorList>
    </citation>
    <scope>NUCLEOTIDE SEQUENCE [LARGE SCALE GENOMIC DNA]</scope>
    <source>
        <strain evidence="18">Kwan_BN1</strain>
    </source>
</reference>
<keyword evidence="7" id="KW-0342">GTP-binding</keyword>
<evidence type="ECO:0000256" key="1">
    <source>
        <dbReference type="ARBA" id="ARBA00004479"/>
    </source>
</evidence>
<organism evidence="18 19">
    <name type="scientific">Bugula neritina</name>
    <name type="common">Brown bryozoan</name>
    <name type="synonym">Sertularia neritina</name>
    <dbReference type="NCBI Taxonomy" id="10212"/>
    <lineage>
        <taxon>Eukaryota</taxon>
        <taxon>Metazoa</taxon>
        <taxon>Spiralia</taxon>
        <taxon>Lophotrochozoa</taxon>
        <taxon>Bryozoa</taxon>
        <taxon>Gymnolaemata</taxon>
        <taxon>Cheilostomatida</taxon>
        <taxon>Flustrina</taxon>
        <taxon>Buguloidea</taxon>
        <taxon>Bugulidae</taxon>
        <taxon>Bugula</taxon>
    </lineage>
</organism>
<evidence type="ECO:0000259" key="16">
    <source>
        <dbReference type="PROSITE" id="PS50011"/>
    </source>
</evidence>
<evidence type="ECO:0000256" key="9">
    <source>
        <dbReference type="ARBA" id="ARBA00023170"/>
    </source>
</evidence>
<dbReference type="GO" id="GO:0001653">
    <property type="term" value="F:peptide receptor activity"/>
    <property type="evidence" value="ECO:0007669"/>
    <property type="project" value="TreeGrafter"/>
</dbReference>
<keyword evidence="11 13" id="KW-0456">Lyase</keyword>
<feature type="domain" description="Guanylate cyclase" evidence="17">
    <location>
        <begin position="925"/>
        <end position="1055"/>
    </location>
</feature>
<keyword evidence="3 15" id="KW-0812">Transmembrane</keyword>
<evidence type="ECO:0000256" key="14">
    <source>
        <dbReference type="RuleBase" id="RU003431"/>
    </source>
</evidence>
<keyword evidence="4" id="KW-0732">Signal</keyword>
<dbReference type="SUPFAM" id="SSF56112">
    <property type="entry name" value="Protein kinase-like (PK-like)"/>
    <property type="match status" value="1"/>
</dbReference>
<dbReference type="InterPro" id="IPR001245">
    <property type="entry name" value="Ser-Thr/Tyr_kinase_cat_dom"/>
</dbReference>
<dbReference type="Pfam" id="PF01094">
    <property type="entry name" value="ANF_receptor"/>
    <property type="match status" value="1"/>
</dbReference>
<dbReference type="CDD" id="cd07302">
    <property type="entry name" value="CHD"/>
    <property type="match status" value="1"/>
</dbReference>
<evidence type="ECO:0000256" key="12">
    <source>
        <dbReference type="ARBA" id="ARBA00023293"/>
    </source>
</evidence>
<dbReference type="GO" id="GO:0005886">
    <property type="term" value="C:plasma membrane"/>
    <property type="evidence" value="ECO:0007669"/>
    <property type="project" value="TreeGrafter"/>
</dbReference>
<dbReference type="GO" id="GO:0007168">
    <property type="term" value="P:receptor guanylyl cyclase signaling pathway"/>
    <property type="evidence" value="ECO:0007669"/>
    <property type="project" value="TreeGrafter"/>
</dbReference>
<dbReference type="Pfam" id="PF07714">
    <property type="entry name" value="PK_Tyr_Ser-Thr"/>
    <property type="match status" value="1"/>
</dbReference>
<evidence type="ECO:0000313" key="19">
    <source>
        <dbReference type="Proteomes" id="UP000593567"/>
    </source>
</evidence>
<comment type="subcellular location">
    <subcellularLocation>
        <location evidence="1">Membrane</location>
        <topology evidence="1">Single-pass type I membrane protein</topology>
    </subcellularLocation>
</comment>
<dbReference type="PANTHER" id="PTHR11920">
    <property type="entry name" value="GUANYLYL CYCLASE"/>
    <property type="match status" value="1"/>
</dbReference>
<dbReference type="PROSITE" id="PS00452">
    <property type="entry name" value="GUANYLATE_CYCLASE_1"/>
    <property type="match status" value="1"/>
</dbReference>
<evidence type="ECO:0000256" key="4">
    <source>
        <dbReference type="ARBA" id="ARBA00022729"/>
    </source>
</evidence>
<protein>
    <recommendedName>
        <fullName evidence="2 14">Guanylate cyclase</fullName>
        <ecNumber evidence="2 14">4.6.1.2</ecNumber>
    </recommendedName>
</protein>
<dbReference type="SUPFAM" id="SSF53822">
    <property type="entry name" value="Periplasmic binding protein-like I"/>
    <property type="match status" value="1"/>
</dbReference>
<comment type="similarity">
    <text evidence="13">Belongs to the adenylyl cyclase class-4/guanylyl cyclase family.</text>
</comment>
<dbReference type="Gene3D" id="3.30.70.1230">
    <property type="entry name" value="Nucleotide cyclase"/>
    <property type="match status" value="1"/>
</dbReference>
<keyword evidence="5" id="KW-0547">Nucleotide-binding</keyword>
<keyword evidence="19" id="KW-1185">Reference proteome</keyword>
<evidence type="ECO:0000256" key="11">
    <source>
        <dbReference type="ARBA" id="ARBA00023239"/>
    </source>
</evidence>
<dbReference type="InterPro" id="IPR018297">
    <property type="entry name" value="A/G_cyclase_CS"/>
</dbReference>
<dbReference type="GO" id="GO:0035556">
    <property type="term" value="P:intracellular signal transduction"/>
    <property type="evidence" value="ECO:0007669"/>
    <property type="project" value="InterPro"/>
</dbReference>
<dbReference type="GO" id="GO:0004383">
    <property type="term" value="F:guanylate cyclase activity"/>
    <property type="evidence" value="ECO:0007669"/>
    <property type="project" value="UniProtKB-EC"/>
</dbReference>
<dbReference type="Gene3D" id="3.40.50.2300">
    <property type="match status" value="2"/>
</dbReference>
<dbReference type="PROSITE" id="PS50125">
    <property type="entry name" value="GUANYLATE_CYCLASE_2"/>
    <property type="match status" value="1"/>
</dbReference>